<dbReference type="Proteomes" id="UP001321825">
    <property type="component" value="Chromosome"/>
</dbReference>
<evidence type="ECO:0000313" key="2">
    <source>
        <dbReference type="Proteomes" id="UP001321825"/>
    </source>
</evidence>
<dbReference type="EMBL" id="AP024714">
    <property type="protein sequence ID" value="BCX80598.1"/>
    <property type="molecule type" value="Genomic_DNA"/>
</dbReference>
<proteinExistence type="predicted"/>
<evidence type="ECO:0008006" key="3">
    <source>
        <dbReference type="Google" id="ProtNLM"/>
    </source>
</evidence>
<reference evidence="2" key="1">
    <citation type="journal article" date="2024" name="Int. J. Syst. Evol. Microbiol.">
        <title>Methylomarinovum tepidoasis sp. nov., a moderately thermophilic methanotroph of the family Methylothermaceae isolated from a deep-sea hydrothermal field.</title>
        <authorList>
            <person name="Hirayama H."/>
            <person name="Takaki Y."/>
            <person name="Abe M."/>
            <person name="Miyazaki M."/>
            <person name="Uematsu K."/>
            <person name="Matsui Y."/>
            <person name="Takai K."/>
        </authorList>
    </citation>
    <scope>NUCLEOTIDE SEQUENCE [LARGE SCALE GENOMIC DNA]</scope>
    <source>
        <strain evidence="2">IT-9</strain>
    </source>
</reference>
<sequence length="77" mass="8178">MWVQLVLFVVSALIQIALTPKPRVENAKPASDFSAPVAEEGVPIPVVFGEVLIEAPNVVWYGDSEAQPIYSGGGGKK</sequence>
<accession>A0AAU9BPH3</accession>
<organism evidence="1 2">
    <name type="scientific">Methylomarinovum caldicuralii</name>
    <dbReference type="NCBI Taxonomy" id="438856"/>
    <lineage>
        <taxon>Bacteria</taxon>
        <taxon>Pseudomonadati</taxon>
        <taxon>Pseudomonadota</taxon>
        <taxon>Gammaproteobacteria</taxon>
        <taxon>Methylococcales</taxon>
        <taxon>Methylothermaceae</taxon>
        <taxon>Methylomarinovum</taxon>
    </lineage>
</organism>
<dbReference type="AlphaFoldDB" id="A0AAU9BPH3"/>
<dbReference type="KEGG" id="mcau:MIT9_P0172"/>
<keyword evidence="2" id="KW-1185">Reference proteome</keyword>
<dbReference type="RefSeq" id="WP_317705566.1">
    <property type="nucleotide sequence ID" value="NZ_AP024714.1"/>
</dbReference>
<protein>
    <recommendedName>
        <fullName evidence="3">Tail assembly protein</fullName>
    </recommendedName>
</protein>
<name>A0AAU9BPH3_9GAMM</name>
<gene>
    <name evidence="1" type="ORF">MIT9_P0172</name>
</gene>
<evidence type="ECO:0000313" key="1">
    <source>
        <dbReference type="EMBL" id="BCX80598.1"/>
    </source>
</evidence>